<dbReference type="Pfam" id="PF02831">
    <property type="entry name" value="gpW"/>
    <property type="match status" value="1"/>
</dbReference>
<dbReference type="GO" id="GO:0019058">
    <property type="term" value="P:viral life cycle"/>
    <property type="evidence" value="ECO:0007669"/>
    <property type="project" value="InterPro"/>
</dbReference>
<organism evidence="1 2">
    <name type="scientific">Rhodovulum bhavnagarense</name>
    <dbReference type="NCBI Taxonomy" id="992286"/>
    <lineage>
        <taxon>Bacteria</taxon>
        <taxon>Pseudomonadati</taxon>
        <taxon>Pseudomonadota</taxon>
        <taxon>Alphaproteobacteria</taxon>
        <taxon>Rhodobacterales</taxon>
        <taxon>Paracoccaceae</taxon>
        <taxon>Rhodovulum</taxon>
    </lineage>
</organism>
<sequence>MAVLTTSERLEEAQEALHQLLTGTQAVAVTDQNGERVEYRPANRAALERYVADLEAQLAGANKPPHTIRFQTSKGL</sequence>
<dbReference type="InterPro" id="IPR004174">
    <property type="entry name" value="GpW"/>
</dbReference>
<protein>
    <submittedName>
        <fullName evidence="1">GpW protein</fullName>
    </submittedName>
</protein>
<reference evidence="1 2" key="1">
    <citation type="submission" date="2019-03" db="EMBL/GenBank/DDBJ databases">
        <title>Genomic Encyclopedia of Type Strains, Phase IV (KMG-IV): sequencing the most valuable type-strain genomes for metagenomic binning, comparative biology and taxonomic classification.</title>
        <authorList>
            <person name="Goeker M."/>
        </authorList>
    </citation>
    <scope>NUCLEOTIDE SEQUENCE [LARGE SCALE GENOMIC DNA]</scope>
    <source>
        <strain evidence="1 2">DSM 24766</strain>
    </source>
</reference>
<dbReference type="SUPFAM" id="SSF64210">
    <property type="entry name" value="Head-to-tail joining protein W, gpW"/>
    <property type="match status" value="1"/>
</dbReference>
<proteinExistence type="predicted"/>
<comment type="caution">
    <text evidence="1">The sequence shown here is derived from an EMBL/GenBank/DDBJ whole genome shotgun (WGS) entry which is preliminary data.</text>
</comment>
<accession>A0A4R2RLH9</accession>
<dbReference type="AlphaFoldDB" id="A0A4R2RLH9"/>
<name>A0A4R2RLH9_9RHOB</name>
<dbReference type="Proteomes" id="UP000295050">
    <property type="component" value="Unassembled WGS sequence"/>
</dbReference>
<dbReference type="RefSeq" id="WP_165910176.1">
    <property type="nucleotide sequence ID" value="NZ_SLXU01000009.1"/>
</dbReference>
<gene>
    <name evidence="1" type="ORF">EV663_10999</name>
</gene>
<keyword evidence="2" id="KW-1185">Reference proteome</keyword>
<dbReference type="InterPro" id="IPR036626">
    <property type="entry name" value="GpW_sf"/>
</dbReference>
<evidence type="ECO:0000313" key="2">
    <source>
        <dbReference type="Proteomes" id="UP000295050"/>
    </source>
</evidence>
<dbReference type="EMBL" id="SLXU01000009">
    <property type="protein sequence ID" value="TCP60591.1"/>
    <property type="molecule type" value="Genomic_DNA"/>
</dbReference>
<dbReference type="Gene3D" id="3.30.1580.10">
    <property type="entry name" value="Head-to-tail joining protein W"/>
    <property type="match status" value="1"/>
</dbReference>
<evidence type="ECO:0000313" key="1">
    <source>
        <dbReference type="EMBL" id="TCP60591.1"/>
    </source>
</evidence>